<dbReference type="AlphaFoldDB" id="A0A5J4UK17"/>
<dbReference type="GO" id="GO:0003677">
    <property type="term" value="F:DNA binding"/>
    <property type="evidence" value="ECO:0007669"/>
    <property type="project" value="InterPro"/>
</dbReference>
<evidence type="ECO:0000313" key="4">
    <source>
        <dbReference type="Proteomes" id="UP000324800"/>
    </source>
</evidence>
<dbReference type="InterPro" id="IPR013762">
    <property type="entry name" value="Integrase-like_cat_sf"/>
</dbReference>
<organism evidence="3 4">
    <name type="scientific">Streblomastix strix</name>
    <dbReference type="NCBI Taxonomy" id="222440"/>
    <lineage>
        <taxon>Eukaryota</taxon>
        <taxon>Metamonada</taxon>
        <taxon>Preaxostyla</taxon>
        <taxon>Oxymonadida</taxon>
        <taxon>Streblomastigidae</taxon>
        <taxon>Streblomastix</taxon>
    </lineage>
</organism>
<protein>
    <recommendedName>
        <fullName evidence="5">Tyr recombinase domain-containing protein</fullName>
    </recommendedName>
</protein>
<dbReference type="Gene3D" id="1.10.443.10">
    <property type="entry name" value="Intergrase catalytic core"/>
    <property type="match status" value="1"/>
</dbReference>
<dbReference type="Proteomes" id="UP000324800">
    <property type="component" value="Unassembled WGS sequence"/>
</dbReference>
<comment type="caution">
    <text evidence="3">The sequence shown here is derived from an EMBL/GenBank/DDBJ whole genome shotgun (WGS) entry which is preliminary data.</text>
</comment>
<dbReference type="GO" id="GO:0006310">
    <property type="term" value="P:DNA recombination"/>
    <property type="evidence" value="ECO:0007669"/>
    <property type="project" value="UniProtKB-KW"/>
</dbReference>
<dbReference type="SUPFAM" id="SSF56349">
    <property type="entry name" value="DNA breaking-rejoining enzymes"/>
    <property type="match status" value="1"/>
</dbReference>
<sequence>MLSDGQTDEGSTSTTNSGKNESRPTEMRASGELLFREMSKCIEFEDEAVSNIILSSSQETWRKRRAGLHLFQQYIDEKKLEVKQILTSKANVIPANALTWLEKRGGKAMLQDMKKMKAHAGVALSMFSESRDVAQCPIVQAIAKRLNLDNEQKSKYQSVWNLSQLTRFILRERLGEGRRLMQGTMGLIVAFSATIMVELAAIVRKNIEIDQQQMRIKTVVKKSKKPKEFVITFMRRQLICCPVAAMEKQLNARECSKEMNEGIWLDYDKGRILGGIGCIKELRKLLDDIEVDQEFAGSSVRHAMMTKMKKEGATQEKVNEATRHAPGSNACDIFYYKPMTRDLRALILKDSEVLYLQQYNYGLIINIVYTLLM</sequence>
<evidence type="ECO:0000256" key="2">
    <source>
        <dbReference type="SAM" id="MobiDB-lite"/>
    </source>
</evidence>
<name>A0A5J4UK17_9EUKA</name>
<evidence type="ECO:0008006" key="5">
    <source>
        <dbReference type="Google" id="ProtNLM"/>
    </source>
</evidence>
<dbReference type="EMBL" id="SNRW01015253">
    <property type="protein sequence ID" value="KAA6370573.1"/>
    <property type="molecule type" value="Genomic_DNA"/>
</dbReference>
<evidence type="ECO:0000256" key="1">
    <source>
        <dbReference type="ARBA" id="ARBA00023172"/>
    </source>
</evidence>
<feature type="compositionally biased region" description="Polar residues" evidence="2">
    <location>
        <begin position="1"/>
        <end position="19"/>
    </location>
</feature>
<proteinExistence type="predicted"/>
<dbReference type="GO" id="GO:0015074">
    <property type="term" value="P:DNA integration"/>
    <property type="evidence" value="ECO:0007669"/>
    <property type="project" value="InterPro"/>
</dbReference>
<evidence type="ECO:0000313" key="3">
    <source>
        <dbReference type="EMBL" id="KAA6370573.1"/>
    </source>
</evidence>
<keyword evidence="1" id="KW-0233">DNA recombination</keyword>
<feature type="region of interest" description="Disordered" evidence="2">
    <location>
        <begin position="1"/>
        <end position="27"/>
    </location>
</feature>
<reference evidence="3 4" key="1">
    <citation type="submission" date="2019-03" db="EMBL/GenBank/DDBJ databases">
        <title>Single cell metagenomics reveals metabolic interactions within the superorganism composed of flagellate Streblomastix strix and complex community of Bacteroidetes bacteria on its surface.</title>
        <authorList>
            <person name="Treitli S.C."/>
            <person name="Kolisko M."/>
            <person name="Husnik F."/>
            <person name="Keeling P."/>
            <person name="Hampl V."/>
        </authorList>
    </citation>
    <scope>NUCLEOTIDE SEQUENCE [LARGE SCALE GENOMIC DNA]</scope>
    <source>
        <strain evidence="3">ST1C</strain>
    </source>
</reference>
<dbReference type="InterPro" id="IPR011010">
    <property type="entry name" value="DNA_brk_join_enz"/>
</dbReference>
<gene>
    <name evidence="3" type="ORF">EZS28_033899</name>
</gene>
<accession>A0A5J4UK17</accession>